<keyword evidence="2" id="KW-1185">Reference proteome</keyword>
<name>A0A0J1E8X4_RHOIS</name>
<gene>
    <name evidence="1" type="ORF">RISK_006108</name>
</gene>
<comment type="caution">
    <text evidence="1">The sequence shown here is derived from an EMBL/GenBank/DDBJ whole genome shotgun (WGS) entry which is preliminary data.</text>
</comment>
<evidence type="ECO:0000313" key="2">
    <source>
        <dbReference type="Proteomes" id="UP000036367"/>
    </source>
</evidence>
<reference evidence="1" key="1">
    <citation type="submission" date="2015-05" db="EMBL/GenBank/DDBJ databases">
        <title>Permanent draft genome of Rhodopirellula islandicus K833.</title>
        <authorList>
            <person name="Kizina J."/>
            <person name="Richter M."/>
            <person name="Glockner F.O."/>
            <person name="Harder J."/>
        </authorList>
    </citation>
    <scope>NUCLEOTIDE SEQUENCE [LARGE SCALE GENOMIC DNA]</scope>
    <source>
        <strain evidence="1">K833</strain>
    </source>
</reference>
<evidence type="ECO:0000313" key="1">
    <source>
        <dbReference type="EMBL" id="KLU01924.1"/>
    </source>
</evidence>
<sequence length="49" mass="5421">MQANDSARLMGLVHFMSACCMPCWRMHAMVPDRSDGTKRDGPIAAPRNS</sequence>
<dbReference type="Proteomes" id="UP000036367">
    <property type="component" value="Unassembled WGS sequence"/>
</dbReference>
<organism evidence="1 2">
    <name type="scientific">Rhodopirellula islandica</name>
    <dbReference type="NCBI Taxonomy" id="595434"/>
    <lineage>
        <taxon>Bacteria</taxon>
        <taxon>Pseudomonadati</taxon>
        <taxon>Planctomycetota</taxon>
        <taxon>Planctomycetia</taxon>
        <taxon>Pirellulales</taxon>
        <taxon>Pirellulaceae</taxon>
        <taxon>Rhodopirellula</taxon>
    </lineage>
</organism>
<dbReference type="EMBL" id="LECT01000048">
    <property type="protein sequence ID" value="KLU01924.1"/>
    <property type="molecule type" value="Genomic_DNA"/>
</dbReference>
<accession>A0A0J1E8X4</accession>
<protein>
    <submittedName>
        <fullName evidence="1">Uncharacterized protein</fullName>
    </submittedName>
</protein>
<dbReference type="AlphaFoldDB" id="A0A0J1E8X4"/>
<dbReference type="PATRIC" id="fig|595434.4.peg.5805"/>
<proteinExistence type="predicted"/>